<sequence>MEARLIIFIDEAYHHLCKDVLLIRVGSRQFLPQAFTASIVLSQVAIKAGCLQMASMVNVR</sequence>
<dbReference type="Proteomes" id="UP000244450">
    <property type="component" value="Unassembled WGS sequence"/>
</dbReference>
<evidence type="ECO:0000313" key="1">
    <source>
        <dbReference type="EMBL" id="PUZ24808.1"/>
    </source>
</evidence>
<dbReference type="EMBL" id="QCYK01000002">
    <property type="protein sequence ID" value="PUZ24808.1"/>
    <property type="molecule type" value="Genomic_DNA"/>
</dbReference>
<name>A0A2T7BEV8_9BACT</name>
<proteinExistence type="predicted"/>
<organism evidence="1 2">
    <name type="scientific">Chitinophaga parva</name>
    <dbReference type="NCBI Taxonomy" id="2169414"/>
    <lineage>
        <taxon>Bacteria</taxon>
        <taxon>Pseudomonadati</taxon>
        <taxon>Bacteroidota</taxon>
        <taxon>Chitinophagia</taxon>
        <taxon>Chitinophagales</taxon>
        <taxon>Chitinophagaceae</taxon>
        <taxon>Chitinophaga</taxon>
    </lineage>
</organism>
<accession>A0A2T7BEV8</accession>
<gene>
    <name evidence="1" type="ORF">DCC81_10775</name>
</gene>
<reference evidence="1 2" key="1">
    <citation type="submission" date="2018-04" db="EMBL/GenBank/DDBJ databases">
        <title>Chitinophaga fuyangensis sp. nov., isolated from soil in a chemical factory.</title>
        <authorList>
            <person name="Chen K."/>
        </authorList>
    </citation>
    <scope>NUCLEOTIDE SEQUENCE [LARGE SCALE GENOMIC DNA]</scope>
    <source>
        <strain evidence="1 2">LY-1</strain>
    </source>
</reference>
<evidence type="ECO:0000313" key="2">
    <source>
        <dbReference type="Proteomes" id="UP000244450"/>
    </source>
</evidence>
<comment type="caution">
    <text evidence="1">The sequence shown here is derived from an EMBL/GenBank/DDBJ whole genome shotgun (WGS) entry which is preliminary data.</text>
</comment>
<keyword evidence="2" id="KW-1185">Reference proteome</keyword>
<dbReference type="AlphaFoldDB" id="A0A2T7BEV8"/>
<protein>
    <submittedName>
        <fullName evidence="1">Uncharacterized protein</fullName>
    </submittedName>
</protein>